<dbReference type="Pfam" id="PF01465">
    <property type="entry name" value="GRIP"/>
    <property type="match status" value="1"/>
</dbReference>
<keyword evidence="5" id="KW-0472">Membrane</keyword>
<dbReference type="KEGG" id="bbes:BESB_021640"/>
<evidence type="ECO:0000256" key="1">
    <source>
        <dbReference type="ARBA" id="ARBA00004184"/>
    </source>
</evidence>
<gene>
    <name evidence="9" type="ORF">BESB_021640</name>
</gene>
<dbReference type="VEuPathDB" id="ToxoDB:BESB_021640"/>
<feature type="region of interest" description="Disordered" evidence="7">
    <location>
        <begin position="228"/>
        <end position="259"/>
    </location>
</feature>
<evidence type="ECO:0000256" key="4">
    <source>
        <dbReference type="ARBA" id="ARBA00023054"/>
    </source>
</evidence>
<dbReference type="PANTHER" id="PTHR23157:SF25">
    <property type="entry name" value="GRIP AND COILED-COIL DOMAIN-CONTAINING PROTEIN 1"/>
    <property type="match status" value="1"/>
</dbReference>
<feature type="domain" description="GRIP" evidence="8">
    <location>
        <begin position="884"/>
        <end position="937"/>
    </location>
</feature>
<comment type="subcellular location">
    <subcellularLocation>
        <location evidence="2">Cytoplasm</location>
    </subcellularLocation>
    <subcellularLocation>
        <location evidence="1">Endomembrane system</location>
        <topology evidence="1">Peripheral membrane protein</topology>
    </subcellularLocation>
</comment>
<evidence type="ECO:0000256" key="6">
    <source>
        <dbReference type="SAM" id="Coils"/>
    </source>
</evidence>
<keyword evidence="10" id="KW-1185">Reference proteome</keyword>
<evidence type="ECO:0000256" key="3">
    <source>
        <dbReference type="ARBA" id="ARBA00022490"/>
    </source>
</evidence>
<feature type="region of interest" description="Disordered" evidence="7">
    <location>
        <begin position="593"/>
        <end position="671"/>
    </location>
</feature>
<sequence length="962" mass="101888">MTQQPGAEQLSGGKPPPPPPSFRFGIPSSQQPPRFAASLQSPAASSAAASLSASAAAASSFFSTLTSTLAAGTFQTPHRNKAGDAASSSERQNADLGSPSAHPGREVARVVSKVSLSAAPPSYSSSRGLLSSPHSPPSARAACDFLDEDDACSSPGDAASSAESAADLQAQKQLLQRIVKKRERELRAALIRVRRLEEAAAAQDAERHQERELLLDVLKQNRLYVGKRGRDNTEDATGEARTLPPEASGSGAPGDGADCAESDVLTEEEALMGIQKLANLVRQLEEENRVLLLFAQMVFPTYSGFLVAQPLQRRLQLDFEELRTSWLELEEDRGVAAVQAQQVAYAQAREWEEKAKKTERELEDLRGTVAELKQQVAKVTKEKALLLVSRMQRRADGVRTPPTALAAEAKRGFEYGMGGREGDLCPHCLSVSAAAARAVEAATRATHVNSEEDSQSGANAQDSRERTEGGHVALRAGDDAQATSTDRWSAAANLSDEGACEERLEKGGVSREEGRGDRLEAGGAEEIPVGHSVNDATRIVGSRTFRARAVSGGDESRGTKEACRPAEADDACEARVCAHSAEAQNCAVCSQASEEAHSSPRSLQEDAAPGRGRRRETDAAEQGSNFRFVSAATSEAASGRSSRVCSSGDQPHAAEASFSGPVGGGASESAVSQARYEAAELKRKLEETEKALERHRDHARELLAQKDEALTRLQQKLAALQRQKVSRQPSLASGAGSSGADALFAEPSLSPTASSQLPGFAGAFPAVNGAARPETAAVMQQLALRQTQASAEIRGLQDALQQAREETARERQESHRLRAKLQREAARRSLDGRDTLAGLGSFPPSGAEEGSGGDTSCGHVEAAEPSRESRSRREGSASARAAEDDGVIRDGEYLRNVLIRYVQYQREGNEKAADSLLPVLATVLKMSESEKRQMLEAGTGSVLGGIGGGIYAAVAQQLGLGS</sequence>
<proteinExistence type="predicted"/>
<dbReference type="Proteomes" id="UP000224006">
    <property type="component" value="Chromosome XI"/>
</dbReference>
<feature type="compositionally biased region" description="Low complexity" evidence="7">
    <location>
        <begin position="115"/>
        <end position="133"/>
    </location>
</feature>
<dbReference type="PANTHER" id="PTHR23157">
    <property type="entry name" value="GRIP AND COILED-COIL DOMAIN-CONTAINING PROTEIN 1"/>
    <property type="match status" value="1"/>
</dbReference>
<feature type="region of interest" description="Disordered" evidence="7">
    <location>
        <begin position="74"/>
        <end position="142"/>
    </location>
</feature>
<dbReference type="GO" id="GO:0005794">
    <property type="term" value="C:Golgi apparatus"/>
    <property type="evidence" value="ECO:0007669"/>
    <property type="project" value="TreeGrafter"/>
</dbReference>
<protein>
    <recommendedName>
        <fullName evidence="8">GRIP domain-containing protein</fullName>
    </recommendedName>
</protein>
<keyword evidence="4 6" id="KW-0175">Coiled coil</keyword>
<dbReference type="Gene3D" id="1.10.220.60">
    <property type="entry name" value="GRIP domain"/>
    <property type="match status" value="1"/>
</dbReference>
<keyword evidence="3" id="KW-0963">Cytoplasm</keyword>
<feature type="compositionally biased region" description="Basic and acidic residues" evidence="7">
    <location>
        <begin position="500"/>
        <end position="518"/>
    </location>
</feature>
<feature type="compositionally biased region" description="Low complexity" evidence="7">
    <location>
        <begin position="35"/>
        <end position="49"/>
    </location>
</feature>
<dbReference type="PROSITE" id="PS50913">
    <property type="entry name" value="GRIP"/>
    <property type="match status" value="1"/>
</dbReference>
<feature type="coiled-coil region" evidence="6">
    <location>
        <begin position="671"/>
        <end position="723"/>
    </location>
</feature>
<organism evidence="9 10">
    <name type="scientific">Besnoitia besnoiti</name>
    <name type="common">Apicomplexan protozoan</name>
    <dbReference type="NCBI Taxonomy" id="94643"/>
    <lineage>
        <taxon>Eukaryota</taxon>
        <taxon>Sar</taxon>
        <taxon>Alveolata</taxon>
        <taxon>Apicomplexa</taxon>
        <taxon>Conoidasida</taxon>
        <taxon>Coccidia</taxon>
        <taxon>Eucoccidiorida</taxon>
        <taxon>Eimeriorina</taxon>
        <taxon>Sarcocystidae</taxon>
        <taxon>Besnoitia</taxon>
    </lineage>
</organism>
<dbReference type="AlphaFoldDB" id="A0A2A9M963"/>
<evidence type="ECO:0000259" key="8">
    <source>
        <dbReference type="PROSITE" id="PS50913"/>
    </source>
</evidence>
<evidence type="ECO:0000313" key="10">
    <source>
        <dbReference type="Proteomes" id="UP000224006"/>
    </source>
</evidence>
<feature type="region of interest" description="Disordered" evidence="7">
    <location>
        <begin position="802"/>
        <end position="884"/>
    </location>
</feature>
<feature type="compositionally biased region" description="Basic and acidic residues" evidence="7">
    <location>
        <begin position="803"/>
        <end position="834"/>
    </location>
</feature>
<dbReference type="GeneID" id="40307225"/>
<evidence type="ECO:0000256" key="7">
    <source>
        <dbReference type="SAM" id="MobiDB-lite"/>
    </source>
</evidence>
<feature type="region of interest" description="Disordered" evidence="7">
    <location>
        <begin position="444"/>
        <end position="518"/>
    </location>
</feature>
<name>A0A2A9M963_BESBE</name>
<dbReference type="InterPro" id="IPR000237">
    <property type="entry name" value="GRIP_dom"/>
</dbReference>
<dbReference type="InterPro" id="IPR051952">
    <property type="entry name" value="Golgi-autophagy_related"/>
</dbReference>
<feature type="compositionally biased region" description="Polar residues" evidence="7">
    <location>
        <begin position="622"/>
        <end position="649"/>
    </location>
</feature>
<reference evidence="9 10" key="1">
    <citation type="submission" date="2017-09" db="EMBL/GenBank/DDBJ databases">
        <title>Genome sequencing of Besnoitia besnoiti strain Bb-Ger1.</title>
        <authorList>
            <person name="Schares G."/>
            <person name="Venepally P."/>
            <person name="Lorenzi H.A."/>
        </authorList>
    </citation>
    <scope>NUCLEOTIDE SEQUENCE [LARGE SCALE GENOMIC DNA]</scope>
    <source>
        <strain evidence="9 10">Bb-Ger1</strain>
    </source>
</reference>
<dbReference type="RefSeq" id="XP_029216232.1">
    <property type="nucleotide sequence ID" value="XM_029360873.1"/>
</dbReference>
<feature type="compositionally biased region" description="Low complexity" evidence="7">
    <location>
        <begin position="247"/>
        <end position="257"/>
    </location>
</feature>
<accession>A0A2A9M963</accession>
<evidence type="ECO:0000256" key="5">
    <source>
        <dbReference type="ARBA" id="ARBA00023136"/>
    </source>
</evidence>
<comment type="caution">
    <text evidence="9">The sequence shown here is derived from an EMBL/GenBank/DDBJ whole genome shotgun (WGS) entry which is preliminary data.</text>
</comment>
<dbReference type="EMBL" id="NWUJ01000012">
    <property type="protein sequence ID" value="PFH32223.1"/>
    <property type="molecule type" value="Genomic_DNA"/>
</dbReference>
<evidence type="ECO:0000313" key="9">
    <source>
        <dbReference type="EMBL" id="PFH32223.1"/>
    </source>
</evidence>
<feature type="coiled-coil region" evidence="6">
    <location>
        <begin position="165"/>
        <end position="213"/>
    </location>
</feature>
<feature type="coiled-coil region" evidence="6">
    <location>
        <begin position="341"/>
        <end position="382"/>
    </location>
</feature>
<feature type="compositionally biased region" description="Basic and acidic residues" evidence="7">
    <location>
        <begin position="861"/>
        <end position="884"/>
    </location>
</feature>
<evidence type="ECO:0000256" key="2">
    <source>
        <dbReference type="ARBA" id="ARBA00004496"/>
    </source>
</evidence>
<dbReference type="SMART" id="SM00755">
    <property type="entry name" value="Grip"/>
    <property type="match status" value="1"/>
</dbReference>
<feature type="region of interest" description="Disordered" evidence="7">
    <location>
        <begin position="1"/>
        <end position="49"/>
    </location>
</feature>
<dbReference type="OrthoDB" id="333045at2759"/>